<evidence type="ECO:0000313" key="5">
    <source>
        <dbReference type="Proteomes" id="UP000315385"/>
    </source>
</evidence>
<accession>A0A544QKS9</accession>
<evidence type="ECO:0000256" key="1">
    <source>
        <dbReference type="SAM" id="MobiDB-lite"/>
    </source>
</evidence>
<dbReference type="OrthoDB" id="178074at2157"/>
<evidence type="ECO:0000256" key="2">
    <source>
        <dbReference type="SAM" id="Phobius"/>
    </source>
</evidence>
<keyword evidence="2" id="KW-1133">Transmembrane helix</keyword>
<evidence type="ECO:0000259" key="3">
    <source>
        <dbReference type="Pfam" id="PF09851"/>
    </source>
</evidence>
<dbReference type="InterPro" id="IPR018649">
    <property type="entry name" value="SHOCT"/>
</dbReference>
<evidence type="ECO:0000313" key="4">
    <source>
        <dbReference type="EMBL" id="TQQ78970.1"/>
    </source>
</evidence>
<protein>
    <submittedName>
        <fullName evidence="4">SHOCT domain-containing protein</fullName>
    </submittedName>
</protein>
<dbReference type="Proteomes" id="UP000315385">
    <property type="component" value="Unassembled WGS sequence"/>
</dbReference>
<sequence length="133" mass="14505">MSESDTAGDTEESPLEQIAAGVTMALIFLVAFGLLALDFAWFWVVFPVGFGGVLPAVIGLVRYYEQAAERDERDAADDTDDPLETLKRQYACGEIDEAEFERRLDGLLGSDSAAETAVDEPTPEPADRETARE</sequence>
<keyword evidence="2" id="KW-0812">Transmembrane</keyword>
<feature type="transmembrane region" description="Helical" evidence="2">
    <location>
        <begin position="43"/>
        <end position="64"/>
    </location>
</feature>
<dbReference type="EMBL" id="SESI01000004">
    <property type="protein sequence ID" value="TQQ78970.1"/>
    <property type="molecule type" value="Genomic_DNA"/>
</dbReference>
<gene>
    <name evidence="4" type="ORF">EWF95_12625</name>
</gene>
<dbReference type="AlphaFoldDB" id="A0A544QKS9"/>
<dbReference type="Pfam" id="PF09851">
    <property type="entry name" value="SHOCT"/>
    <property type="match status" value="1"/>
</dbReference>
<dbReference type="RefSeq" id="WP_142444443.1">
    <property type="nucleotide sequence ID" value="NZ_SESI01000004.1"/>
</dbReference>
<comment type="caution">
    <text evidence="4">The sequence shown here is derived from an EMBL/GenBank/DDBJ whole genome shotgun (WGS) entry which is preliminary data.</text>
</comment>
<feature type="domain" description="SHOCT" evidence="3">
    <location>
        <begin position="81"/>
        <end position="108"/>
    </location>
</feature>
<keyword evidence="5" id="KW-1185">Reference proteome</keyword>
<organism evidence="4 5">
    <name type="scientific">Halonotius roseus</name>
    <dbReference type="NCBI Taxonomy" id="2511997"/>
    <lineage>
        <taxon>Archaea</taxon>
        <taxon>Methanobacteriati</taxon>
        <taxon>Methanobacteriota</taxon>
        <taxon>Stenosarchaea group</taxon>
        <taxon>Halobacteria</taxon>
        <taxon>Halobacteriales</taxon>
        <taxon>Haloferacaceae</taxon>
        <taxon>Halonotius</taxon>
    </lineage>
</organism>
<feature type="transmembrane region" description="Helical" evidence="2">
    <location>
        <begin position="18"/>
        <end position="37"/>
    </location>
</feature>
<keyword evidence="2" id="KW-0472">Membrane</keyword>
<reference evidence="4 5" key="1">
    <citation type="submission" date="2019-02" db="EMBL/GenBank/DDBJ databases">
        <title>Halonotius sp. a new haloqrchaeon isolated from saline water.</title>
        <authorList>
            <person name="Duran-Viseras A."/>
            <person name="Sanchez-Porro C."/>
            <person name="Ventosa A."/>
        </authorList>
    </citation>
    <scope>NUCLEOTIDE SEQUENCE [LARGE SCALE GENOMIC DNA]</scope>
    <source>
        <strain evidence="4 5">F9-27</strain>
    </source>
</reference>
<name>A0A544QKS9_9EURY</name>
<proteinExistence type="predicted"/>
<feature type="region of interest" description="Disordered" evidence="1">
    <location>
        <begin position="110"/>
        <end position="133"/>
    </location>
</feature>